<dbReference type="Pfam" id="PF00092">
    <property type="entry name" value="VWA"/>
    <property type="match status" value="1"/>
</dbReference>
<feature type="region of interest" description="Disordered" evidence="1">
    <location>
        <begin position="217"/>
        <end position="320"/>
    </location>
</feature>
<sequence>MEKKTFSLPAIAATLGSLLAGKVGASVKFADVPTAMTDGKIVYLSSRLKTGASEDEAHILRGFLAHEILGHVHHTDFKEMVAWKEMEKSQLAHAILNVIEDGRIERASWRTFPAVKSILNRCVDALLREGKCFSDPSGKTPPEGIITGLLLSHVRKNLGQNLDPAKFEALAFPLFGEELCRKIVEIALRGANSPAGLAGHKGTIEATQEIIDLLRQAGQDQDQGQGQGQSGQGQDQSGQGQGQGQDQVGQGQGQGQDQSGQGQGQGQDQVGQGQGQGQDQDQSGQGQGQGQDQSGQGQGQGQDQVGQGQGQTRDQGQVDAAKAALEGKNPGMSDLGGAMLSILTDKPTKDGDHFSKVITRDLRTTDMTIRKISVNEGGLPDLDAKAAANRLGAKLEQLLEDRTNHRDVYGEDGRLCGRRLVSAMSGEQKVFRRASGENQGLDVAVSLMIDCSGSMQGKEMNLAKATGYAVAEALSKYESQGVTLEVFGFNDSIFRIKEFGESFPSRSRCFAALEASGGTRFQETLTQSVKKIALRKEARKIVIFITDGDLGVDPAVVVNTLKTEGVEMRGVLVGEENENFFLNAEIKHFGMAKNASNIPSAVFKAMEKDFF</sequence>
<dbReference type="AlphaFoldDB" id="A0A9E6MWT7"/>
<dbReference type="Proteomes" id="UP000683551">
    <property type="component" value="Chromosome"/>
</dbReference>
<dbReference type="SUPFAM" id="SSF53300">
    <property type="entry name" value="vWA-like"/>
    <property type="match status" value="1"/>
</dbReference>
<name>A0A9E6MWT7_9PROT</name>
<proteinExistence type="predicted"/>
<accession>A0A9E6MWT7</accession>
<dbReference type="PROSITE" id="PS50234">
    <property type="entry name" value="VWFA"/>
    <property type="match status" value="1"/>
</dbReference>
<dbReference type="SMART" id="SM00327">
    <property type="entry name" value="VWA"/>
    <property type="match status" value="1"/>
</dbReference>
<organism evidence="3 4">
    <name type="scientific">Ferrovum myxofaciens</name>
    <dbReference type="NCBI Taxonomy" id="416213"/>
    <lineage>
        <taxon>Bacteria</taxon>
        <taxon>Pseudomonadati</taxon>
        <taxon>Pseudomonadota</taxon>
        <taxon>Betaproteobacteria</taxon>
        <taxon>Ferrovales</taxon>
        <taxon>Ferrovaceae</taxon>
        <taxon>Ferrovum</taxon>
    </lineage>
</organism>
<evidence type="ECO:0000313" key="3">
    <source>
        <dbReference type="EMBL" id="QWY77851.1"/>
    </source>
</evidence>
<dbReference type="InterPro" id="IPR036465">
    <property type="entry name" value="vWFA_dom_sf"/>
</dbReference>
<dbReference type="EMBL" id="CP071137">
    <property type="protein sequence ID" value="QWY77851.1"/>
    <property type="molecule type" value="Genomic_DNA"/>
</dbReference>
<dbReference type="Gene3D" id="3.40.50.410">
    <property type="entry name" value="von Willebrand factor, type A domain"/>
    <property type="match status" value="1"/>
</dbReference>
<gene>
    <name evidence="3" type="ORF">JZL65_01815</name>
</gene>
<reference evidence="3" key="1">
    <citation type="submission" date="2021-02" db="EMBL/GenBank/DDBJ databases">
        <title>Comparative genomics of Ferrovum myxofaciens strains, predominant extremophile bacteria forming large biofilm stalactites in acid mine ecosystems.</title>
        <authorList>
            <person name="Burkartova K."/>
            <person name="Ridl J."/>
            <person name="Pajer P."/>
            <person name="Falteisek L."/>
        </authorList>
    </citation>
    <scope>NUCLEOTIDE SEQUENCE</scope>
    <source>
        <strain evidence="3">MI1III</strain>
    </source>
</reference>
<dbReference type="InterPro" id="IPR002035">
    <property type="entry name" value="VWF_A"/>
</dbReference>
<evidence type="ECO:0000259" key="2">
    <source>
        <dbReference type="PROSITE" id="PS50234"/>
    </source>
</evidence>
<evidence type="ECO:0000256" key="1">
    <source>
        <dbReference type="SAM" id="MobiDB-lite"/>
    </source>
</evidence>
<feature type="compositionally biased region" description="Low complexity" evidence="1">
    <location>
        <begin position="232"/>
        <end position="306"/>
    </location>
</feature>
<feature type="domain" description="VWFA" evidence="2">
    <location>
        <begin position="444"/>
        <end position="611"/>
    </location>
</feature>
<dbReference type="RefSeq" id="WP_273145375.1">
    <property type="nucleotide sequence ID" value="NZ_CP071137.1"/>
</dbReference>
<protein>
    <submittedName>
        <fullName evidence="3">VWA domain-containing protein</fullName>
    </submittedName>
</protein>
<evidence type="ECO:0000313" key="4">
    <source>
        <dbReference type="Proteomes" id="UP000683551"/>
    </source>
</evidence>